<sequence>MTDEPVALPRAEAWRLYRLLEHLNAFAHDPMHWRDPQEVDAWITPEVYAELRHAYYEVAGAWFPVDPETGEVVGPEPVEEE</sequence>
<accession>A0ABT5DZ39</accession>
<protein>
    <submittedName>
        <fullName evidence="1">Uncharacterized protein</fullName>
    </submittedName>
</protein>
<evidence type="ECO:0000313" key="2">
    <source>
        <dbReference type="Proteomes" id="UP001221686"/>
    </source>
</evidence>
<organism evidence="1 2">
    <name type="scientific">Nannocystis bainbridge</name>
    <dbReference type="NCBI Taxonomy" id="2995303"/>
    <lineage>
        <taxon>Bacteria</taxon>
        <taxon>Pseudomonadati</taxon>
        <taxon>Myxococcota</taxon>
        <taxon>Polyangia</taxon>
        <taxon>Nannocystales</taxon>
        <taxon>Nannocystaceae</taxon>
        <taxon>Nannocystis</taxon>
    </lineage>
</organism>
<keyword evidence="2" id="KW-1185">Reference proteome</keyword>
<evidence type="ECO:0000313" key="1">
    <source>
        <dbReference type="EMBL" id="MDC0718836.1"/>
    </source>
</evidence>
<comment type="caution">
    <text evidence="1">The sequence shown here is derived from an EMBL/GenBank/DDBJ whole genome shotgun (WGS) entry which is preliminary data.</text>
</comment>
<dbReference type="EMBL" id="JAQNDL010000002">
    <property type="protein sequence ID" value="MDC0718836.1"/>
    <property type="molecule type" value="Genomic_DNA"/>
</dbReference>
<gene>
    <name evidence="1" type="ORF">POL25_18175</name>
</gene>
<name>A0ABT5DZ39_9BACT</name>
<dbReference type="Proteomes" id="UP001221686">
    <property type="component" value="Unassembled WGS sequence"/>
</dbReference>
<proteinExistence type="predicted"/>
<dbReference type="RefSeq" id="WP_272087345.1">
    <property type="nucleotide sequence ID" value="NZ_JAQNDL010000002.1"/>
</dbReference>
<reference evidence="1 2" key="1">
    <citation type="submission" date="2022-11" db="EMBL/GenBank/DDBJ databases">
        <title>Minimal conservation of predation-associated metabolite biosynthetic gene clusters underscores biosynthetic potential of Myxococcota including descriptions for ten novel species: Archangium lansinium sp. nov., Myxococcus landrumus sp. nov., Nannocystis bai.</title>
        <authorList>
            <person name="Ahearne A."/>
            <person name="Stevens C."/>
            <person name="Dowd S."/>
        </authorList>
    </citation>
    <scope>NUCLEOTIDE SEQUENCE [LARGE SCALE GENOMIC DNA]</scope>
    <source>
        <strain evidence="1 2">BB15-2</strain>
    </source>
</reference>